<dbReference type="RefSeq" id="WP_070049696.1">
    <property type="nucleotide sequence ID" value="NZ_CBCSDO010000010.1"/>
</dbReference>
<reference evidence="3" key="1">
    <citation type="submission" date="2016-09" db="EMBL/GenBank/DDBJ databases">
        <authorList>
            <person name="Wan X."/>
            <person name="Hou S."/>
        </authorList>
    </citation>
    <scope>NUCLEOTIDE SEQUENCE [LARGE SCALE GENOMIC DNA]</scope>
    <source>
        <strain evidence="3">KH87</strain>
    </source>
</reference>
<accession>A0A1E7Q7H3</accession>
<proteinExistence type="predicted"/>
<evidence type="ECO:0000313" key="2">
    <source>
        <dbReference type="EMBL" id="OEY70142.1"/>
    </source>
</evidence>
<keyword evidence="1" id="KW-0812">Transmembrane</keyword>
<protein>
    <recommendedName>
        <fullName evidence="4">Copper resistance protein D domain-containing protein</fullName>
    </recommendedName>
</protein>
<keyword evidence="3" id="KW-1185">Reference proteome</keyword>
<keyword evidence="1" id="KW-1133">Transmembrane helix</keyword>
<comment type="caution">
    <text evidence="2">The sequence shown here is derived from an EMBL/GenBank/DDBJ whole genome shotgun (WGS) entry which is preliminary data.</text>
</comment>
<evidence type="ECO:0000256" key="1">
    <source>
        <dbReference type="SAM" id="Phobius"/>
    </source>
</evidence>
<evidence type="ECO:0000313" key="3">
    <source>
        <dbReference type="Proteomes" id="UP000242258"/>
    </source>
</evidence>
<feature type="transmembrane region" description="Helical" evidence="1">
    <location>
        <begin position="201"/>
        <end position="218"/>
    </location>
</feature>
<dbReference type="Proteomes" id="UP000242258">
    <property type="component" value="Unassembled WGS sequence"/>
</dbReference>
<sequence>MFEPYFLLVTLHIILFAYWLGGDYGVFVCSRYIARPDLPVDERLRFLEALLAIDVLPRTAIVLLPIVGLQMAYLRGSVLISQPILILAWLLAVAWLGVVWQVYRTRLSPKGVFWQTTDVVWRVILILFLIGFGVSSISAQWPITESWIGIKLIIYAVLLGLGLYLRLTIADWKKGFISLKQGETGPHIDALFINARRRAKYAAFTFWTLVAVMGWLGVTQPSIG</sequence>
<dbReference type="STRING" id="1628148.BI198_11645"/>
<gene>
    <name evidence="2" type="ORF">BI198_11645</name>
</gene>
<feature type="transmembrane region" description="Helical" evidence="1">
    <location>
        <begin position="79"/>
        <end position="98"/>
    </location>
</feature>
<feature type="transmembrane region" description="Helical" evidence="1">
    <location>
        <begin position="147"/>
        <end position="165"/>
    </location>
</feature>
<feature type="transmembrane region" description="Helical" evidence="1">
    <location>
        <begin position="46"/>
        <end position="67"/>
    </location>
</feature>
<feature type="transmembrane region" description="Helical" evidence="1">
    <location>
        <begin position="6"/>
        <end position="34"/>
    </location>
</feature>
<organism evidence="2 3">
    <name type="scientific">Rheinheimera salexigens</name>
    <dbReference type="NCBI Taxonomy" id="1628148"/>
    <lineage>
        <taxon>Bacteria</taxon>
        <taxon>Pseudomonadati</taxon>
        <taxon>Pseudomonadota</taxon>
        <taxon>Gammaproteobacteria</taxon>
        <taxon>Chromatiales</taxon>
        <taxon>Chromatiaceae</taxon>
        <taxon>Rheinheimera</taxon>
    </lineage>
</organism>
<name>A0A1E7Q7H3_9GAMM</name>
<evidence type="ECO:0008006" key="4">
    <source>
        <dbReference type="Google" id="ProtNLM"/>
    </source>
</evidence>
<keyword evidence="1" id="KW-0472">Membrane</keyword>
<dbReference type="OrthoDB" id="7059759at2"/>
<feature type="transmembrane region" description="Helical" evidence="1">
    <location>
        <begin position="119"/>
        <end position="141"/>
    </location>
</feature>
<dbReference type="EMBL" id="MKEK01000001">
    <property type="protein sequence ID" value="OEY70142.1"/>
    <property type="molecule type" value="Genomic_DNA"/>
</dbReference>
<dbReference type="AlphaFoldDB" id="A0A1E7Q7H3"/>